<protein>
    <submittedName>
        <fullName evidence="1">Uncharacterized protein</fullName>
    </submittedName>
</protein>
<reference evidence="1 2" key="1">
    <citation type="submission" date="2020-10" db="EMBL/GenBank/DDBJ databases">
        <title>Connecting structure to function with the recovery of over 1000 high-quality activated sludge metagenome-assembled genomes encoding full-length rRNA genes using long-read sequencing.</title>
        <authorList>
            <person name="Singleton C.M."/>
            <person name="Petriglieri F."/>
            <person name="Kristensen J.M."/>
            <person name="Kirkegaard R.H."/>
            <person name="Michaelsen T.Y."/>
            <person name="Andersen M.H."/>
            <person name="Karst S.M."/>
            <person name="Dueholm M.S."/>
            <person name="Nielsen P.H."/>
            <person name="Albertsen M."/>
        </authorList>
    </citation>
    <scope>NUCLEOTIDE SEQUENCE [LARGE SCALE GENOMIC DNA]</scope>
    <source>
        <strain evidence="1">EsbW_18-Q3-R4-48_BATAC.463</strain>
    </source>
</reference>
<evidence type="ECO:0000313" key="1">
    <source>
        <dbReference type="EMBL" id="MBK7417527.1"/>
    </source>
</evidence>
<comment type="caution">
    <text evidence="1">The sequence shown here is derived from an EMBL/GenBank/DDBJ whole genome shotgun (WGS) entry which is preliminary data.</text>
</comment>
<gene>
    <name evidence="1" type="ORF">IPJ38_23050</name>
</gene>
<organism evidence="1 2">
    <name type="scientific">Candidatus Dechloromonas phosphorivorans</name>
    <dbReference type="NCBI Taxonomy" id="2899244"/>
    <lineage>
        <taxon>Bacteria</taxon>
        <taxon>Pseudomonadati</taxon>
        <taxon>Pseudomonadota</taxon>
        <taxon>Betaproteobacteria</taxon>
        <taxon>Rhodocyclales</taxon>
        <taxon>Azonexaceae</taxon>
        <taxon>Dechloromonas</taxon>
    </lineage>
</organism>
<proteinExistence type="predicted"/>
<dbReference type="AlphaFoldDB" id="A0A935MXS0"/>
<name>A0A935MXS0_9RHOO</name>
<sequence length="157" mass="17965">MHATKLLEKLSIRTFDTQQDEKMFNRSQKLAALICHGDAVLNPKRWLAEEASDLAIKIADLDKISSRAILPLAKLVALGETDAKKLSLSMDIDESKVDEYLEALCEFKFAEKTWNGYKTTQTGEQVFEAIAKRMVERELFEVKSRLQQLEYLIKAVR</sequence>
<dbReference type="EMBL" id="JADJMS010000052">
    <property type="protein sequence ID" value="MBK7417527.1"/>
    <property type="molecule type" value="Genomic_DNA"/>
</dbReference>
<dbReference type="Proteomes" id="UP000739411">
    <property type="component" value="Unassembled WGS sequence"/>
</dbReference>
<accession>A0A935MXS0</accession>
<evidence type="ECO:0000313" key="2">
    <source>
        <dbReference type="Proteomes" id="UP000739411"/>
    </source>
</evidence>